<reference evidence="5" key="2">
    <citation type="submission" date="2024-06" db="EMBL/GenBank/DDBJ databases">
        <authorList>
            <person name="Plum-Jensen L.E."/>
            <person name="Schramm A."/>
            <person name="Marshall I.P.G."/>
        </authorList>
    </citation>
    <scope>NUCLEOTIDE SEQUENCE</scope>
    <source>
        <strain evidence="5">Rat1</strain>
    </source>
</reference>
<comment type="subunit">
    <text evidence="2">Homotetramer.</text>
</comment>
<dbReference type="GO" id="GO:0003697">
    <property type="term" value="F:single-stranded DNA binding"/>
    <property type="evidence" value="ECO:0007669"/>
    <property type="project" value="UniProtKB-UniRule"/>
</dbReference>
<dbReference type="PROSITE" id="PS50935">
    <property type="entry name" value="SSB"/>
    <property type="match status" value="1"/>
</dbReference>
<dbReference type="CDD" id="cd04496">
    <property type="entry name" value="SSB_OBF"/>
    <property type="match status" value="1"/>
</dbReference>
<evidence type="ECO:0000256" key="1">
    <source>
        <dbReference type="ARBA" id="ARBA00023125"/>
    </source>
</evidence>
<evidence type="ECO:0000256" key="2">
    <source>
        <dbReference type="HAMAP-Rule" id="MF_00984"/>
    </source>
</evidence>
<comment type="caution">
    <text evidence="2">Lacks conserved residue(s) required for the propagation of feature annotation.</text>
</comment>
<dbReference type="EMBL" id="CP159373">
    <property type="protein sequence ID" value="XCN73093.1"/>
    <property type="molecule type" value="Genomic_DNA"/>
</dbReference>
<keyword evidence="1 2" id="KW-0238">DNA-binding</keyword>
<dbReference type="GO" id="GO:0006260">
    <property type="term" value="P:DNA replication"/>
    <property type="evidence" value="ECO:0007669"/>
    <property type="project" value="InterPro"/>
</dbReference>
<dbReference type="SUPFAM" id="SSF50249">
    <property type="entry name" value="Nucleic acid-binding proteins"/>
    <property type="match status" value="1"/>
</dbReference>
<dbReference type="InterPro" id="IPR012340">
    <property type="entry name" value="NA-bd_OB-fold"/>
</dbReference>
<organism evidence="5">
    <name type="scientific">Candidatus Electrothrix aestuarii</name>
    <dbReference type="NCBI Taxonomy" id="3062594"/>
    <lineage>
        <taxon>Bacteria</taxon>
        <taxon>Pseudomonadati</taxon>
        <taxon>Thermodesulfobacteriota</taxon>
        <taxon>Desulfobulbia</taxon>
        <taxon>Desulfobulbales</taxon>
        <taxon>Desulfobulbaceae</taxon>
        <taxon>Candidatus Electrothrix</taxon>
    </lineage>
</organism>
<evidence type="ECO:0000256" key="3">
    <source>
        <dbReference type="RuleBase" id="RU000524"/>
    </source>
</evidence>
<dbReference type="Pfam" id="PF00436">
    <property type="entry name" value="SSB"/>
    <property type="match status" value="1"/>
</dbReference>
<proteinExistence type="inferred from homology"/>
<dbReference type="Gene3D" id="2.40.50.140">
    <property type="entry name" value="Nucleic acid-binding proteins"/>
    <property type="match status" value="1"/>
</dbReference>
<accession>A0AAU8LW26</accession>
<evidence type="ECO:0000313" key="5">
    <source>
        <dbReference type="EMBL" id="XCN73093.1"/>
    </source>
</evidence>
<dbReference type="InterPro" id="IPR011344">
    <property type="entry name" value="ssDNA-bd"/>
</dbReference>
<gene>
    <name evidence="5" type="ORF">Q3M24_22955</name>
</gene>
<feature type="region of interest" description="Disordered" evidence="4">
    <location>
        <begin position="106"/>
        <end position="158"/>
    </location>
</feature>
<dbReference type="KEGG" id="eaj:Q3M24_22955"/>
<protein>
    <recommendedName>
        <fullName evidence="2 3">Single-stranded DNA-binding protein</fullName>
        <shortName evidence="2">SSB</shortName>
    </recommendedName>
</protein>
<dbReference type="GO" id="GO:0009295">
    <property type="term" value="C:nucleoid"/>
    <property type="evidence" value="ECO:0007669"/>
    <property type="project" value="TreeGrafter"/>
</dbReference>
<dbReference type="AlphaFoldDB" id="A0AAU8LW26"/>
<evidence type="ECO:0000256" key="4">
    <source>
        <dbReference type="SAM" id="MobiDB-lite"/>
    </source>
</evidence>
<reference evidence="5" key="1">
    <citation type="journal article" date="2024" name="Syst. Appl. Microbiol.">
        <title>First single-strain enrichments of Electrothrix cable bacteria, description of E. aestuarii sp. nov. and E. rattekaaiensis sp. nov., and proposal of a cable bacteria taxonomy following the rules of the SeqCode.</title>
        <authorList>
            <person name="Plum-Jensen L.E."/>
            <person name="Schramm A."/>
            <person name="Marshall I.P.G."/>
        </authorList>
    </citation>
    <scope>NUCLEOTIDE SEQUENCE</scope>
    <source>
        <strain evidence="5">Rat1</strain>
    </source>
</reference>
<sequence>MINKVILIGNLGADPELRYTQSGVAVANFRVATTERWKGQDGQMQEQTEWHTIVAWQRLGEICNEYLHKGSKVYIEGKLQTRKWQDQNGNDRYTTEIIAREMKMLTPRGEGGGSYGSGGSGGGYDPGPAGGAPPSGGGYDDFAGGSTPGGGTGSDVPF</sequence>
<dbReference type="HAMAP" id="MF_00984">
    <property type="entry name" value="SSB"/>
    <property type="match status" value="1"/>
</dbReference>
<name>A0AAU8LW26_9BACT</name>
<dbReference type="NCBIfam" id="TIGR00621">
    <property type="entry name" value="ssb"/>
    <property type="match status" value="1"/>
</dbReference>
<feature type="compositionally biased region" description="Gly residues" evidence="4">
    <location>
        <begin position="109"/>
        <end position="139"/>
    </location>
</feature>
<feature type="compositionally biased region" description="Gly residues" evidence="4">
    <location>
        <begin position="146"/>
        <end position="158"/>
    </location>
</feature>
<dbReference type="PANTHER" id="PTHR10302:SF27">
    <property type="entry name" value="SINGLE-STRANDED DNA-BINDING PROTEIN"/>
    <property type="match status" value="1"/>
</dbReference>
<dbReference type="PANTHER" id="PTHR10302">
    <property type="entry name" value="SINGLE-STRANDED DNA-BINDING PROTEIN"/>
    <property type="match status" value="1"/>
</dbReference>
<dbReference type="InterPro" id="IPR000424">
    <property type="entry name" value="Primosome_PriB/ssb"/>
</dbReference>